<dbReference type="AlphaFoldDB" id="A0A139NV97"/>
<reference evidence="1 2" key="1">
    <citation type="submission" date="2016-01" db="EMBL/GenBank/DDBJ databases">
        <title>Highly variable Streptococcus oralis are common among viridans streptococci isolated from primates.</title>
        <authorList>
            <person name="Denapaite D."/>
            <person name="Rieger M."/>
            <person name="Koendgen S."/>
            <person name="Brueckner R."/>
            <person name="Ochigava I."/>
            <person name="Kappeler P."/>
            <person name="Maetz-Rensing K."/>
            <person name="Leendertz F."/>
            <person name="Hakenbeck R."/>
        </authorList>
    </citation>
    <scope>NUCLEOTIDE SEQUENCE [LARGE SCALE GENOMIC DNA]</scope>
    <source>
        <strain evidence="1 2">DD14</strain>
    </source>
</reference>
<accession>A0A139NV97</accession>
<dbReference type="PATRIC" id="fig|1303.77.peg.1750"/>
<name>A0A139NV97_STROR</name>
<protein>
    <submittedName>
        <fullName evidence="1">Uncharacterized protein</fullName>
    </submittedName>
</protein>
<organism evidence="1 2">
    <name type="scientific">Streptococcus oralis</name>
    <dbReference type="NCBI Taxonomy" id="1303"/>
    <lineage>
        <taxon>Bacteria</taxon>
        <taxon>Bacillati</taxon>
        <taxon>Bacillota</taxon>
        <taxon>Bacilli</taxon>
        <taxon>Lactobacillales</taxon>
        <taxon>Streptococcaceae</taxon>
        <taxon>Streptococcus</taxon>
    </lineage>
</organism>
<comment type="caution">
    <text evidence="1">The sequence shown here is derived from an EMBL/GenBank/DDBJ whole genome shotgun (WGS) entry which is preliminary data.</text>
</comment>
<proteinExistence type="predicted"/>
<dbReference type="Proteomes" id="UP000070497">
    <property type="component" value="Unassembled WGS sequence"/>
</dbReference>
<gene>
    <name evidence="1" type="ORF">SORDD14_01571</name>
</gene>
<evidence type="ECO:0000313" key="2">
    <source>
        <dbReference type="Proteomes" id="UP000070497"/>
    </source>
</evidence>
<dbReference type="EMBL" id="LQRI01000208">
    <property type="protein sequence ID" value="KXT79743.1"/>
    <property type="molecule type" value="Genomic_DNA"/>
</dbReference>
<evidence type="ECO:0000313" key="1">
    <source>
        <dbReference type="EMBL" id="KXT79743.1"/>
    </source>
</evidence>
<sequence length="623" mass="73415">MSSQRFYAPNSVIEPYQYDMALEYIEAYKPSTEINNLIETYLILKLLKTENEFSKFKHLISKFHNDISTNFPITIFEIDYDSINIFYKDIFWELVLSLGKINKDDAAQFESYIKKYNIQTMTLKNVTKLIDLFPQVIKENFLSLSRNIECFLNNQSGKFIDSNNGLYIKIGITNEEINNLAKEYCNTDSINPNYLQLIVEYKKLSRYEFYDETKLLAKRKIDKFWEKHFETNEGMQYSISVVIKPLAPDKLCASINHGVVINKDILDEYHDFPTLLNNYIYLLGFYDPESGLPFLVANDENFSFLHLFSPKSNAHFGGYNPQLKDFHNLVFRAYFDYLKKNEIDVEEIVEWYFNIYLGSELGIEDFHFHASNKKSSYYERGKSIICEMDSILDQYELFVRNGEINQDLLEIKSKASSYASLKSFNEKKFIKLNNTPDNSALFSALFSEQSLLGFISSKKDNKTFFKHIIDGVKITDFADYQVEQINILIEKNILKLSNDVIKFTSFQEINILNKLWKSGTYCLYYKDKLILDIAEDLCKKGYCEYSDKLFSEHETNYLSYILDDKKYGNGLKIRNKFAHGKFAYKSEEEHIQNYLELLQIVIFYVMRINDELEYYTQLRQSKK</sequence>
<dbReference type="RefSeq" id="WP_061419951.1">
    <property type="nucleotide sequence ID" value="NZ_KQ969339.1"/>
</dbReference>